<dbReference type="InterPro" id="IPR050373">
    <property type="entry name" value="Fibrinogen_C-term_domain"/>
</dbReference>
<feature type="chain" id="PRO_5008129195" description="Fibrinogen C-terminal domain-containing protein" evidence="2">
    <location>
        <begin position="18"/>
        <end position="238"/>
    </location>
</feature>
<feature type="signal peptide" evidence="2">
    <location>
        <begin position="1"/>
        <end position="17"/>
    </location>
</feature>
<name>A0A182N1V3_9DIPT</name>
<keyword evidence="1" id="KW-1015">Disulfide bond</keyword>
<dbReference type="Gene3D" id="3.90.215.10">
    <property type="entry name" value="Gamma Fibrinogen, chain A, domain 1"/>
    <property type="match status" value="1"/>
</dbReference>
<dbReference type="InterPro" id="IPR014716">
    <property type="entry name" value="Fibrinogen_a/b/g_C_1"/>
</dbReference>
<keyword evidence="5" id="KW-1185">Reference proteome</keyword>
<keyword evidence="2" id="KW-0732">Signal</keyword>
<dbReference type="SUPFAM" id="SSF56496">
    <property type="entry name" value="Fibrinogen C-terminal domain-like"/>
    <property type="match status" value="1"/>
</dbReference>
<dbReference type="GO" id="GO:0005615">
    <property type="term" value="C:extracellular space"/>
    <property type="evidence" value="ECO:0007669"/>
    <property type="project" value="TreeGrafter"/>
</dbReference>
<reference evidence="5" key="1">
    <citation type="submission" date="2013-03" db="EMBL/GenBank/DDBJ databases">
        <title>The Genome Sequence of Anopheles dirus WRAIR2.</title>
        <authorList>
            <consortium name="The Broad Institute Genomics Platform"/>
            <person name="Neafsey D.E."/>
            <person name="Walton C."/>
            <person name="Walker B."/>
            <person name="Young S.K."/>
            <person name="Zeng Q."/>
            <person name="Gargeya S."/>
            <person name="Fitzgerald M."/>
            <person name="Haas B."/>
            <person name="Abouelleil A."/>
            <person name="Allen A.W."/>
            <person name="Alvarado L."/>
            <person name="Arachchi H.M."/>
            <person name="Berlin A.M."/>
            <person name="Chapman S.B."/>
            <person name="Gainer-Dewar J."/>
            <person name="Goldberg J."/>
            <person name="Griggs A."/>
            <person name="Gujja S."/>
            <person name="Hansen M."/>
            <person name="Howarth C."/>
            <person name="Imamovic A."/>
            <person name="Ireland A."/>
            <person name="Larimer J."/>
            <person name="McCowan C."/>
            <person name="Murphy C."/>
            <person name="Pearson M."/>
            <person name="Poon T.W."/>
            <person name="Priest M."/>
            <person name="Roberts A."/>
            <person name="Saif S."/>
            <person name="Shea T."/>
            <person name="Sisk P."/>
            <person name="Sykes S."/>
            <person name="Wortman J."/>
            <person name="Nusbaum C."/>
            <person name="Birren B."/>
        </authorList>
    </citation>
    <scope>NUCLEOTIDE SEQUENCE [LARGE SCALE GENOMIC DNA]</scope>
    <source>
        <strain evidence="5">WRAIR2</strain>
    </source>
</reference>
<dbReference type="InterPro" id="IPR036056">
    <property type="entry name" value="Fibrinogen-like_C"/>
</dbReference>
<dbReference type="EnsemblMetazoa" id="ADIR001611-RA">
    <property type="protein sequence ID" value="ADIR001611-PA"/>
    <property type="gene ID" value="ADIR001611"/>
</dbReference>
<dbReference type="PANTHER" id="PTHR19143:SF327">
    <property type="entry name" value="FI21813P1-RELATED"/>
    <property type="match status" value="1"/>
</dbReference>
<protein>
    <recommendedName>
        <fullName evidence="3">Fibrinogen C-terminal domain-containing protein</fullName>
    </recommendedName>
</protein>
<evidence type="ECO:0000256" key="1">
    <source>
        <dbReference type="ARBA" id="ARBA00023157"/>
    </source>
</evidence>
<dbReference type="PROSITE" id="PS00514">
    <property type="entry name" value="FIBRINOGEN_C_1"/>
    <property type="match status" value="1"/>
</dbReference>
<reference evidence="4" key="2">
    <citation type="submission" date="2020-05" db="UniProtKB">
        <authorList>
            <consortium name="EnsemblMetazoa"/>
        </authorList>
    </citation>
    <scope>IDENTIFICATION</scope>
    <source>
        <strain evidence="4">WRAIR2</strain>
    </source>
</reference>
<sequence>MTFVVSLLLVALGLAAGINDLVRTVTVYQSCSDVPGPSGLYRIRDGNVGSTQYYCQMELLDGGWTMIQHRTSGRTNFTRSYQEYKDGFGHPEQEFWIGLTRLNQITSLAQYELAILMDGFDGSTAMVQYTSFKVGAESDGFRLTTLSGYSGTVGNSLSTSVGMTFSTFDHDTDTASTQNCASTWRGGWWFSNCGDSNLNGYYAGATPTTTPRTAMVWSAYKGLSQSLKNSIMLIRKKV</sequence>
<dbReference type="CDD" id="cd00087">
    <property type="entry name" value="FReD"/>
    <property type="match status" value="1"/>
</dbReference>
<dbReference type="Pfam" id="PF00147">
    <property type="entry name" value="Fibrinogen_C"/>
    <property type="match status" value="1"/>
</dbReference>
<evidence type="ECO:0000313" key="4">
    <source>
        <dbReference type="EnsemblMetazoa" id="ADIR001611-PA"/>
    </source>
</evidence>
<dbReference type="AlphaFoldDB" id="A0A182N1V3"/>
<dbReference type="InterPro" id="IPR002181">
    <property type="entry name" value="Fibrinogen_a/b/g_C_dom"/>
</dbReference>
<evidence type="ECO:0000313" key="5">
    <source>
        <dbReference type="Proteomes" id="UP000075884"/>
    </source>
</evidence>
<accession>A0A182N1V3</accession>
<dbReference type="VEuPathDB" id="VectorBase:ADIR001611"/>
<feature type="domain" description="Fibrinogen C-terminal" evidence="3">
    <location>
        <begin position="22"/>
        <end position="238"/>
    </location>
</feature>
<dbReference type="STRING" id="7168.A0A182N1V3"/>
<organism evidence="4 5">
    <name type="scientific">Anopheles dirus</name>
    <dbReference type="NCBI Taxonomy" id="7168"/>
    <lineage>
        <taxon>Eukaryota</taxon>
        <taxon>Metazoa</taxon>
        <taxon>Ecdysozoa</taxon>
        <taxon>Arthropoda</taxon>
        <taxon>Hexapoda</taxon>
        <taxon>Insecta</taxon>
        <taxon>Pterygota</taxon>
        <taxon>Neoptera</taxon>
        <taxon>Endopterygota</taxon>
        <taxon>Diptera</taxon>
        <taxon>Nematocera</taxon>
        <taxon>Culicoidea</taxon>
        <taxon>Culicidae</taxon>
        <taxon>Anophelinae</taxon>
        <taxon>Anopheles</taxon>
    </lineage>
</organism>
<proteinExistence type="predicted"/>
<evidence type="ECO:0000256" key="2">
    <source>
        <dbReference type="SAM" id="SignalP"/>
    </source>
</evidence>
<dbReference type="InterPro" id="IPR020837">
    <property type="entry name" value="Fibrinogen_CS"/>
</dbReference>
<dbReference type="SMART" id="SM00186">
    <property type="entry name" value="FBG"/>
    <property type="match status" value="1"/>
</dbReference>
<dbReference type="PROSITE" id="PS51406">
    <property type="entry name" value="FIBRINOGEN_C_2"/>
    <property type="match status" value="1"/>
</dbReference>
<dbReference type="PANTHER" id="PTHR19143">
    <property type="entry name" value="FIBRINOGEN/TENASCIN/ANGIOPOEITIN"/>
    <property type="match status" value="1"/>
</dbReference>
<dbReference type="Proteomes" id="UP000075884">
    <property type="component" value="Unassembled WGS sequence"/>
</dbReference>
<evidence type="ECO:0000259" key="3">
    <source>
        <dbReference type="PROSITE" id="PS51406"/>
    </source>
</evidence>